<dbReference type="Gene3D" id="1.20.1280.50">
    <property type="match status" value="1"/>
</dbReference>
<dbReference type="Pfam" id="PF00646">
    <property type="entry name" value="F-box"/>
    <property type="match status" value="1"/>
</dbReference>
<dbReference type="PANTHER" id="PTHR32212">
    <property type="entry name" value="CYCLIN-LIKE F-BOX"/>
    <property type="match status" value="1"/>
</dbReference>
<dbReference type="PANTHER" id="PTHR32212:SF234">
    <property type="entry name" value="F-BOX_LRR-REPEAT PROTEIN 13-LIKE"/>
    <property type="match status" value="1"/>
</dbReference>
<accession>A0A0L9VP55</accession>
<dbReference type="SUPFAM" id="SSF81383">
    <property type="entry name" value="F-box domain"/>
    <property type="match status" value="1"/>
</dbReference>
<evidence type="ECO:0000313" key="2">
    <source>
        <dbReference type="EMBL" id="KOM56851.1"/>
    </source>
</evidence>
<dbReference type="CDD" id="cd22160">
    <property type="entry name" value="F-box_AtFBL13-like"/>
    <property type="match status" value="1"/>
</dbReference>
<dbReference type="InterPro" id="IPR032675">
    <property type="entry name" value="LRR_dom_sf"/>
</dbReference>
<dbReference type="AlphaFoldDB" id="A0A0L9VP55"/>
<feature type="domain" description="F-box" evidence="1">
    <location>
        <begin position="2"/>
        <end position="53"/>
    </location>
</feature>
<dbReference type="InterPro" id="IPR055411">
    <property type="entry name" value="LRR_FXL15/At3g58940/PEG3-like"/>
</dbReference>
<evidence type="ECO:0000313" key="3">
    <source>
        <dbReference type="Proteomes" id="UP000053144"/>
    </source>
</evidence>
<dbReference type="Gramene" id="KOM56851">
    <property type="protein sequence ID" value="KOM56851"/>
    <property type="gene ID" value="LR48_Vigan10g274300"/>
</dbReference>
<dbReference type="STRING" id="3914.A0A0L9VP55"/>
<evidence type="ECO:0000259" key="1">
    <source>
        <dbReference type="PROSITE" id="PS50181"/>
    </source>
</evidence>
<dbReference type="SMART" id="SM00256">
    <property type="entry name" value="FBOX"/>
    <property type="match status" value="1"/>
</dbReference>
<dbReference type="PROSITE" id="PS50181">
    <property type="entry name" value="FBOX"/>
    <property type="match status" value="1"/>
</dbReference>
<protein>
    <recommendedName>
        <fullName evidence="1">F-box domain-containing protein</fullName>
    </recommendedName>
</protein>
<dbReference type="InterPro" id="IPR036047">
    <property type="entry name" value="F-box-like_dom_sf"/>
</dbReference>
<dbReference type="InterPro" id="IPR001810">
    <property type="entry name" value="F-box_dom"/>
</dbReference>
<dbReference type="OMA" id="CTEDRIS"/>
<dbReference type="Gene3D" id="3.80.10.10">
    <property type="entry name" value="Ribonuclease Inhibitor"/>
    <property type="match status" value="1"/>
</dbReference>
<proteinExistence type="predicted"/>
<dbReference type="InterPro" id="IPR053781">
    <property type="entry name" value="F-box_AtFBL13-like"/>
</dbReference>
<organism evidence="2 3">
    <name type="scientific">Phaseolus angularis</name>
    <name type="common">Azuki bean</name>
    <name type="synonym">Vigna angularis</name>
    <dbReference type="NCBI Taxonomy" id="3914"/>
    <lineage>
        <taxon>Eukaryota</taxon>
        <taxon>Viridiplantae</taxon>
        <taxon>Streptophyta</taxon>
        <taxon>Embryophyta</taxon>
        <taxon>Tracheophyta</taxon>
        <taxon>Spermatophyta</taxon>
        <taxon>Magnoliopsida</taxon>
        <taxon>eudicotyledons</taxon>
        <taxon>Gunneridae</taxon>
        <taxon>Pentapetalae</taxon>
        <taxon>rosids</taxon>
        <taxon>fabids</taxon>
        <taxon>Fabales</taxon>
        <taxon>Fabaceae</taxon>
        <taxon>Papilionoideae</taxon>
        <taxon>50 kb inversion clade</taxon>
        <taxon>NPAAA clade</taxon>
        <taxon>indigoferoid/millettioid clade</taxon>
        <taxon>Phaseoleae</taxon>
        <taxon>Vigna</taxon>
    </lineage>
</organism>
<reference evidence="3" key="1">
    <citation type="journal article" date="2015" name="Proc. Natl. Acad. Sci. U.S.A.">
        <title>Genome sequencing of adzuki bean (Vigna angularis) provides insight into high starch and low fat accumulation and domestication.</title>
        <authorList>
            <person name="Yang K."/>
            <person name="Tian Z."/>
            <person name="Chen C."/>
            <person name="Luo L."/>
            <person name="Zhao B."/>
            <person name="Wang Z."/>
            <person name="Yu L."/>
            <person name="Li Y."/>
            <person name="Sun Y."/>
            <person name="Li W."/>
            <person name="Chen Y."/>
            <person name="Li Y."/>
            <person name="Zhang Y."/>
            <person name="Ai D."/>
            <person name="Zhao J."/>
            <person name="Shang C."/>
            <person name="Ma Y."/>
            <person name="Wu B."/>
            <person name="Wang M."/>
            <person name="Gao L."/>
            <person name="Sun D."/>
            <person name="Zhang P."/>
            <person name="Guo F."/>
            <person name="Wang W."/>
            <person name="Li Y."/>
            <person name="Wang J."/>
            <person name="Varshney R.K."/>
            <person name="Wang J."/>
            <person name="Ling H.Q."/>
            <person name="Wan P."/>
        </authorList>
    </citation>
    <scope>NUCLEOTIDE SEQUENCE</scope>
    <source>
        <strain evidence="3">cv. Jingnong 6</strain>
    </source>
</reference>
<gene>
    <name evidence="2" type="ORF">LR48_Vigan10g274300</name>
</gene>
<dbReference type="Pfam" id="PF24758">
    <property type="entry name" value="LRR_At5g56370"/>
    <property type="match status" value="1"/>
</dbReference>
<dbReference type="SUPFAM" id="SSF52058">
    <property type="entry name" value="L domain-like"/>
    <property type="match status" value="1"/>
</dbReference>
<dbReference type="EMBL" id="CM003380">
    <property type="protein sequence ID" value="KOM56851.1"/>
    <property type="molecule type" value="Genomic_DNA"/>
</dbReference>
<name>A0A0L9VP55_PHAAN</name>
<dbReference type="Proteomes" id="UP000053144">
    <property type="component" value="Chromosome 10"/>
</dbReference>
<sequence>MADLISSLPDEIICYILSFLPSQQVVATTVLSKRWNLLWRSVPSFDFNTFKEYFWLLKFEKTLNTFYSSVYSFLVCRGDQLLYRFRLRCFSSFDITESIKTRIQTALSGSCRVQIIDLYYPWEDFVIPSVVFSFKTLVVLKLNFITVEDMSFVDLPLLKILHLEDIISPIEIDLLLSGCPNLEDLEVSGLNCKTKGKFIRLPKLVRVSTDEPLLPLEIFKDVEVSKFDYVMPVRFITFHFEGENEGFLMF</sequence>